<dbReference type="HOGENOM" id="CLU_085376_5_1_5"/>
<dbReference type="InterPro" id="IPR011051">
    <property type="entry name" value="RmlC_Cupin_sf"/>
</dbReference>
<dbReference type="Gene3D" id="1.10.260.40">
    <property type="entry name" value="lambda repressor-like DNA-binding domains"/>
    <property type="match status" value="1"/>
</dbReference>
<dbReference type="PANTHER" id="PTHR46797:SF23">
    <property type="entry name" value="HTH-TYPE TRANSCRIPTIONAL REGULATOR SUTR"/>
    <property type="match status" value="1"/>
</dbReference>
<accession>S5YA65</accession>
<dbReference type="GO" id="GO:0005829">
    <property type="term" value="C:cytosol"/>
    <property type="evidence" value="ECO:0007669"/>
    <property type="project" value="TreeGrafter"/>
</dbReference>
<keyword evidence="1" id="KW-0805">Transcription regulation</keyword>
<dbReference type="InterPro" id="IPR050807">
    <property type="entry name" value="TransReg_Diox_bact_type"/>
</dbReference>
<keyword evidence="6" id="KW-1185">Reference proteome</keyword>
<dbReference type="Pfam" id="PF07883">
    <property type="entry name" value="Cupin_2"/>
    <property type="match status" value="1"/>
</dbReference>
<dbReference type="Proteomes" id="UP000015480">
    <property type="component" value="Chromosome"/>
</dbReference>
<dbReference type="Pfam" id="PF01381">
    <property type="entry name" value="HTH_3"/>
    <property type="match status" value="1"/>
</dbReference>
<dbReference type="SUPFAM" id="SSF47413">
    <property type="entry name" value="lambda repressor-like DNA-binding domains"/>
    <property type="match status" value="1"/>
</dbReference>
<evidence type="ECO:0000313" key="5">
    <source>
        <dbReference type="EMBL" id="AGT08303.1"/>
    </source>
</evidence>
<dbReference type="GO" id="GO:0003700">
    <property type="term" value="F:DNA-binding transcription factor activity"/>
    <property type="evidence" value="ECO:0007669"/>
    <property type="project" value="TreeGrafter"/>
</dbReference>
<sequence>MSNIMHSQDPTVLTHLGANLRRFRQAAGLSQQALAEASSISRRMIAALEGEGANISLSSLDKLANALGVGFVDLVAEPAVDPKRIGLLAWRGHSPDSRGVLLGSVPARHETQLWSWSLAPGETYQAEADPIGWHEMIAVTEGRLRVELETAPLTVEAGDFTIFNSAQSYRLVNAGEGVLRFFRTVVG</sequence>
<dbReference type="eggNOG" id="COG1396">
    <property type="taxonomic scope" value="Bacteria"/>
</dbReference>
<gene>
    <name evidence="5" type="ORF">JCM7686_1194</name>
</gene>
<proteinExistence type="predicted"/>
<dbReference type="OrthoDB" id="9810578at2"/>
<reference evidence="5 6" key="1">
    <citation type="journal article" date="2014" name="BMC Genomics">
        <title>Architecture and functions of a multipartite genome of the methylotrophic bacterium Paracoccus aminophilus JCM 7686, containing primary and secondary chromids.</title>
        <authorList>
            <person name="Dziewit L."/>
            <person name="Czarnecki J."/>
            <person name="Wibberg D."/>
            <person name="Radlinska M."/>
            <person name="Mrozek P."/>
            <person name="Szymczak M."/>
            <person name="Schluter A."/>
            <person name="Puhler A."/>
            <person name="Bartosik D."/>
        </authorList>
    </citation>
    <scope>NUCLEOTIDE SEQUENCE [LARGE SCALE GENOMIC DNA]</scope>
    <source>
        <strain evidence="5">JCM 7686</strain>
    </source>
</reference>
<dbReference type="InterPro" id="IPR010982">
    <property type="entry name" value="Lambda_DNA-bd_dom_sf"/>
</dbReference>
<dbReference type="PATRIC" id="fig|1367847.3.peg.1164"/>
<dbReference type="SUPFAM" id="SSF51182">
    <property type="entry name" value="RmlC-like cupins"/>
    <property type="match status" value="1"/>
</dbReference>
<evidence type="ECO:0000313" key="6">
    <source>
        <dbReference type="Proteomes" id="UP000015480"/>
    </source>
</evidence>
<dbReference type="STRING" id="1367847.JCM7686_1194"/>
<dbReference type="SMART" id="SM00530">
    <property type="entry name" value="HTH_XRE"/>
    <property type="match status" value="1"/>
</dbReference>
<name>S5YA65_PARAH</name>
<evidence type="ECO:0000256" key="2">
    <source>
        <dbReference type="ARBA" id="ARBA00023125"/>
    </source>
</evidence>
<protein>
    <recommendedName>
        <fullName evidence="4">HTH cro/C1-type domain-containing protein</fullName>
    </recommendedName>
</protein>
<evidence type="ECO:0000256" key="1">
    <source>
        <dbReference type="ARBA" id="ARBA00023015"/>
    </source>
</evidence>
<dbReference type="InterPro" id="IPR013096">
    <property type="entry name" value="Cupin_2"/>
</dbReference>
<dbReference type="KEGG" id="pami:JCM7686_1194"/>
<dbReference type="CDD" id="cd00093">
    <property type="entry name" value="HTH_XRE"/>
    <property type="match status" value="1"/>
</dbReference>
<dbReference type="AlphaFoldDB" id="S5YA65"/>
<feature type="domain" description="HTH cro/C1-type" evidence="4">
    <location>
        <begin position="20"/>
        <end position="74"/>
    </location>
</feature>
<evidence type="ECO:0000259" key="4">
    <source>
        <dbReference type="PROSITE" id="PS50943"/>
    </source>
</evidence>
<evidence type="ECO:0000256" key="3">
    <source>
        <dbReference type="ARBA" id="ARBA00023163"/>
    </source>
</evidence>
<dbReference type="PROSITE" id="PS50943">
    <property type="entry name" value="HTH_CROC1"/>
    <property type="match status" value="1"/>
</dbReference>
<keyword evidence="2" id="KW-0238">DNA-binding</keyword>
<dbReference type="EMBL" id="CP006650">
    <property type="protein sequence ID" value="AGT08303.1"/>
    <property type="molecule type" value="Genomic_DNA"/>
</dbReference>
<dbReference type="PANTHER" id="PTHR46797">
    <property type="entry name" value="HTH-TYPE TRANSCRIPTIONAL REGULATOR"/>
    <property type="match status" value="1"/>
</dbReference>
<dbReference type="GO" id="GO:0003677">
    <property type="term" value="F:DNA binding"/>
    <property type="evidence" value="ECO:0007669"/>
    <property type="project" value="UniProtKB-KW"/>
</dbReference>
<organism evidence="5 6">
    <name type="scientific">Paracoccus aminophilus JCM 7686</name>
    <dbReference type="NCBI Taxonomy" id="1367847"/>
    <lineage>
        <taxon>Bacteria</taxon>
        <taxon>Pseudomonadati</taxon>
        <taxon>Pseudomonadota</taxon>
        <taxon>Alphaproteobacteria</taxon>
        <taxon>Rhodobacterales</taxon>
        <taxon>Paracoccaceae</taxon>
        <taxon>Paracoccus</taxon>
    </lineage>
</organism>
<dbReference type="Gene3D" id="2.60.120.10">
    <property type="entry name" value="Jelly Rolls"/>
    <property type="match status" value="1"/>
</dbReference>
<dbReference type="CDD" id="cd02209">
    <property type="entry name" value="cupin_XRE_C"/>
    <property type="match status" value="1"/>
</dbReference>
<dbReference type="InterPro" id="IPR001387">
    <property type="entry name" value="Cro/C1-type_HTH"/>
</dbReference>
<keyword evidence="3" id="KW-0804">Transcription</keyword>
<dbReference type="InterPro" id="IPR014710">
    <property type="entry name" value="RmlC-like_jellyroll"/>
</dbReference>